<protein>
    <recommendedName>
        <fullName evidence="3">Restriction endonuclease subunit S</fullName>
    </recommendedName>
</protein>
<accession>A0ABV4X4Q0</accession>
<proteinExistence type="predicted"/>
<evidence type="ECO:0000313" key="1">
    <source>
        <dbReference type="EMBL" id="MFB2877724.1"/>
    </source>
</evidence>
<dbReference type="Proteomes" id="UP001576774">
    <property type="component" value="Unassembled WGS sequence"/>
</dbReference>
<organism evidence="1 2">
    <name type="scientific">Floridaenema aerugineum BLCC-F46</name>
    <dbReference type="NCBI Taxonomy" id="3153654"/>
    <lineage>
        <taxon>Bacteria</taxon>
        <taxon>Bacillati</taxon>
        <taxon>Cyanobacteriota</taxon>
        <taxon>Cyanophyceae</taxon>
        <taxon>Oscillatoriophycideae</taxon>
        <taxon>Aerosakkonematales</taxon>
        <taxon>Aerosakkonemataceae</taxon>
        <taxon>Floridanema</taxon>
        <taxon>Floridanema aerugineum</taxon>
    </lineage>
</organism>
<comment type="caution">
    <text evidence="1">The sequence shown here is derived from an EMBL/GenBank/DDBJ whole genome shotgun (WGS) entry which is preliminary data.</text>
</comment>
<sequence length="113" mass="12809">MPIPSEILALIDRLNQELEQTERDATEGLSLVRQRLSRFPDNVVLTQFFAALSNILLFVEIYRGRIQSIVARISPENVPNEIIQEAGEDLGIILGQVLEVKINANRLKTRLEN</sequence>
<dbReference type="RefSeq" id="WP_413270820.1">
    <property type="nucleotide sequence ID" value="NZ_JBHFNQ010000100.1"/>
</dbReference>
<dbReference type="EMBL" id="JBHFNQ010000100">
    <property type="protein sequence ID" value="MFB2877724.1"/>
    <property type="molecule type" value="Genomic_DNA"/>
</dbReference>
<keyword evidence="2" id="KW-1185">Reference proteome</keyword>
<gene>
    <name evidence="1" type="ORF">ACE1CC_12795</name>
</gene>
<name>A0ABV4X4Q0_9CYAN</name>
<evidence type="ECO:0008006" key="3">
    <source>
        <dbReference type="Google" id="ProtNLM"/>
    </source>
</evidence>
<reference evidence="1 2" key="1">
    <citation type="submission" date="2024-09" db="EMBL/GenBank/DDBJ databases">
        <title>Floridaenema gen nov. (Aerosakkonemataceae, Aerosakkonematales ord. nov., Cyanobacteria) from benthic tropical and subtropical fresh waters, with the description of four new species.</title>
        <authorList>
            <person name="Moretto J.A."/>
            <person name="Berthold D.E."/>
            <person name="Lefler F.W."/>
            <person name="Huang I.-S."/>
            <person name="Laughinghouse H. IV."/>
        </authorList>
    </citation>
    <scope>NUCLEOTIDE SEQUENCE [LARGE SCALE GENOMIC DNA]</scope>
    <source>
        <strain evidence="1 2">BLCC-F46</strain>
    </source>
</reference>
<evidence type="ECO:0000313" key="2">
    <source>
        <dbReference type="Proteomes" id="UP001576774"/>
    </source>
</evidence>